<dbReference type="EMBL" id="JXKQ01000007">
    <property type="protein sequence ID" value="OJG45284.1"/>
    <property type="molecule type" value="Genomic_DNA"/>
</dbReference>
<comment type="caution">
    <text evidence="2">The sequence shown here is derived from an EMBL/GenBank/DDBJ whole genome shotgun (WGS) entry which is preliminary data.</text>
</comment>
<feature type="domain" description="N-acetyltransferase" evidence="1">
    <location>
        <begin position="1"/>
        <end position="138"/>
    </location>
</feature>
<dbReference type="InterPro" id="IPR016181">
    <property type="entry name" value="Acyl_CoA_acyltransferase"/>
</dbReference>
<organism evidence="2 3">
    <name type="scientific">Enterococcus hermanniensis</name>
    <dbReference type="NCBI Taxonomy" id="249189"/>
    <lineage>
        <taxon>Bacteria</taxon>
        <taxon>Bacillati</taxon>
        <taxon>Bacillota</taxon>
        <taxon>Bacilli</taxon>
        <taxon>Lactobacillales</taxon>
        <taxon>Enterococcaceae</taxon>
        <taxon>Enterococcus</taxon>
    </lineage>
</organism>
<accession>A0A1L8TMG4</accession>
<protein>
    <submittedName>
        <fullName evidence="2">Acetyltransferase, GNAT family</fullName>
    </submittedName>
</protein>
<dbReference type="SUPFAM" id="SSF55729">
    <property type="entry name" value="Acyl-CoA N-acyltransferases (Nat)"/>
    <property type="match status" value="1"/>
</dbReference>
<dbReference type="Proteomes" id="UP000182077">
    <property type="component" value="Unassembled WGS sequence"/>
</dbReference>
<dbReference type="PROSITE" id="PS51186">
    <property type="entry name" value="GNAT"/>
    <property type="match status" value="1"/>
</dbReference>
<gene>
    <name evidence="2" type="ORF">RV04_GL002332</name>
</gene>
<dbReference type="AlphaFoldDB" id="A0A1L8TMG4"/>
<dbReference type="InterPro" id="IPR000182">
    <property type="entry name" value="GNAT_dom"/>
</dbReference>
<dbReference type="Pfam" id="PF00583">
    <property type="entry name" value="Acetyltransf_1"/>
    <property type="match status" value="1"/>
</dbReference>
<dbReference type="GO" id="GO:0016747">
    <property type="term" value="F:acyltransferase activity, transferring groups other than amino-acyl groups"/>
    <property type="evidence" value="ECO:0007669"/>
    <property type="project" value="InterPro"/>
</dbReference>
<name>A0A1L8TMG4_9ENTE</name>
<dbReference type="Gene3D" id="3.40.630.30">
    <property type="match status" value="1"/>
</dbReference>
<evidence type="ECO:0000259" key="1">
    <source>
        <dbReference type="PROSITE" id="PS51186"/>
    </source>
</evidence>
<evidence type="ECO:0000313" key="2">
    <source>
        <dbReference type="EMBL" id="OJG45284.1"/>
    </source>
</evidence>
<dbReference type="OrthoDB" id="9788755at2"/>
<dbReference type="CDD" id="cd04301">
    <property type="entry name" value="NAT_SF"/>
    <property type="match status" value="1"/>
</dbReference>
<proteinExistence type="predicted"/>
<evidence type="ECO:0000313" key="3">
    <source>
        <dbReference type="Proteomes" id="UP000182077"/>
    </source>
</evidence>
<reference evidence="2 3" key="1">
    <citation type="submission" date="2014-12" db="EMBL/GenBank/DDBJ databases">
        <title>Draft genome sequences of 29 type strains of Enterococci.</title>
        <authorList>
            <person name="Zhong Z."/>
            <person name="Sun Z."/>
            <person name="Liu W."/>
            <person name="Zhang W."/>
            <person name="Zhang H."/>
        </authorList>
    </citation>
    <scope>NUCLEOTIDE SEQUENCE [LARGE SCALE GENOMIC DNA]</scope>
    <source>
        <strain evidence="2 3">DSM 17122</strain>
    </source>
</reference>
<dbReference type="STRING" id="249189.RV04_GL002332"/>
<sequence>MQEFQRNGLRKLYLVSRRRAFYWQDPAEFKLADFDNDTLGEKVLVAVEEDKIIGFISIYLEDSFIHCLFVDPNKVGLGIGTLLLEQAKKQVNHQMSLKCLSKNQSGLSFYLKRGWKVLDEITFENKDENYLNLVYKIK</sequence>
<keyword evidence="3" id="KW-1185">Reference proteome</keyword>
<keyword evidence="2" id="KW-0808">Transferase</keyword>